<accession>A0ABU2K764</accession>
<dbReference type="Proteomes" id="UP001183222">
    <property type="component" value="Unassembled WGS sequence"/>
</dbReference>
<feature type="transmembrane region" description="Helical" evidence="2">
    <location>
        <begin position="131"/>
        <end position="152"/>
    </location>
</feature>
<keyword evidence="2" id="KW-1133">Transmembrane helix</keyword>
<reference evidence="4" key="1">
    <citation type="submission" date="2023-07" db="EMBL/GenBank/DDBJ databases">
        <title>30 novel species of actinomycetes from the DSMZ collection.</title>
        <authorList>
            <person name="Nouioui I."/>
        </authorList>
    </citation>
    <scope>NUCLEOTIDE SEQUENCE [LARGE SCALE GENOMIC DNA]</scope>
    <source>
        <strain evidence="4">DSM 46792</strain>
    </source>
</reference>
<sequence>MTDRPLDGPPAPDDRTRDITLPPLPDRPPPALPAEWAGHRTAVDPPTTVVPGLTRPPVAPTGTPPAEDPAVEEPDPAEVEARLLAGRRTDELAAPAAAAVRQRTLAFTSPEMRHRPIEPVQVGAKPRRWPWVVLTLLPILVIVASTVAWLILLRGS</sequence>
<keyword evidence="2" id="KW-0472">Membrane</keyword>
<feature type="region of interest" description="Disordered" evidence="1">
    <location>
        <begin position="1"/>
        <end position="75"/>
    </location>
</feature>
<proteinExistence type="predicted"/>
<evidence type="ECO:0000313" key="3">
    <source>
        <dbReference type="EMBL" id="MDT0276017.1"/>
    </source>
</evidence>
<evidence type="ECO:0000313" key="4">
    <source>
        <dbReference type="Proteomes" id="UP001183222"/>
    </source>
</evidence>
<evidence type="ECO:0000256" key="2">
    <source>
        <dbReference type="SAM" id="Phobius"/>
    </source>
</evidence>
<comment type="caution">
    <text evidence="3">The sequence shown here is derived from an EMBL/GenBank/DDBJ whole genome shotgun (WGS) entry which is preliminary data.</text>
</comment>
<dbReference type="EMBL" id="JAVREI010000004">
    <property type="protein sequence ID" value="MDT0276017.1"/>
    <property type="molecule type" value="Genomic_DNA"/>
</dbReference>
<feature type="compositionally biased region" description="Pro residues" evidence="1">
    <location>
        <begin position="22"/>
        <end position="32"/>
    </location>
</feature>
<keyword evidence="2" id="KW-0812">Transmembrane</keyword>
<protein>
    <submittedName>
        <fullName evidence="3">Uncharacterized protein</fullName>
    </submittedName>
</protein>
<dbReference type="RefSeq" id="WP_311344839.1">
    <property type="nucleotide sequence ID" value="NZ_JAVREI010000004.1"/>
</dbReference>
<gene>
    <name evidence="3" type="ORF">RM425_08910</name>
</gene>
<name>A0ABU2K764_9ACTN</name>
<evidence type="ECO:0000256" key="1">
    <source>
        <dbReference type="SAM" id="MobiDB-lite"/>
    </source>
</evidence>
<organism evidence="3 4">
    <name type="scientific">Blastococcus goldschmidtiae</name>
    <dbReference type="NCBI Taxonomy" id="3075546"/>
    <lineage>
        <taxon>Bacteria</taxon>
        <taxon>Bacillati</taxon>
        <taxon>Actinomycetota</taxon>
        <taxon>Actinomycetes</taxon>
        <taxon>Geodermatophilales</taxon>
        <taxon>Geodermatophilaceae</taxon>
        <taxon>Blastococcus</taxon>
    </lineage>
</organism>
<feature type="compositionally biased region" description="Pro residues" evidence="1">
    <location>
        <begin position="57"/>
        <end position="67"/>
    </location>
</feature>
<keyword evidence="4" id="KW-1185">Reference proteome</keyword>
<feature type="compositionally biased region" description="Basic and acidic residues" evidence="1">
    <location>
        <begin position="1"/>
        <end position="18"/>
    </location>
</feature>